<protein>
    <submittedName>
        <fullName evidence="1">Uncharacterized protein</fullName>
    </submittedName>
</protein>
<accession>A0A381TFS1</accession>
<gene>
    <name evidence="1" type="ORF">METZ01_LOCUS67242</name>
</gene>
<name>A0A381TFS1_9ZZZZ</name>
<evidence type="ECO:0000313" key="1">
    <source>
        <dbReference type="EMBL" id="SVA14388.1"/>
    </source>
</evidence>
<proteinExistence type="predicted"/>
<sequence>MVISAVSRAAARIANRNAWNQTRVARKARGKMSVRMRGEQGYKTQNYWKARAGPQKRLAQRRAYLKARSASQRRAYLKARIASVGPTRQNGRAIPTTAAKHHMYGRSGWAASTTNLRNQHMGTRKEIAARAVKIKALQKGSTKSQMKAKVDAMRRKLEKIQKAKGGKHLVIGKKIKIVKKTKKKKKGSKR</sequence>
<reference evidence="1" key="1">
    <citation type="submission" date="2018-05" db="EMBL/GenBank/DDBJ databases">
        <authorList>
            <person name="Lanie J.A."/>
            <person name="Ng W.-L."/>
            <person name="Kazmierczak K.M."/>
            <person name="Andrzejewski T.M."/>
            <person name="Davidsen T.M."/>
            <person name="Wayne K.J."/>
            <person name="Tettelin H."/>
            <person name="Glass J.I."/>
            <person name="Rusch D."/>
            <person name="Podicherti R."/>
            <person name="Tsui H.-C.T."/>
            <person name="Winkler M.E."/>
        </authorList>
    </citation>
    <scope>NUCLEOTIDE SEQUENCE</scope>
</reference>
<dbReference type="EMBL" id="UINC01004446">
    <property type="protein sequence ID" value="SVA14388.1"/>
    <property type="molecule type" value="Genomic_DNA"/>
</dbReference>
<dbReference type="AlphaFoldDB" id="A0A381TFS1"/>
<organism evidence="1">
    <name type="scientific">marine metagenome</name>
    <dbReference type="NCBI Taxonomy" id="408172"/>
    <lineage>
        <taxon>unclassified sequences</taxon>
        <taxon>metagenomes</taxon>
        <taxon>ecological metagenomes</taxon>
    </lineage>
</organism>